<dbReference type="InterPro" id="IPR040023">
    <property type="entry name" value="WBP4"/>
</dbReference>
<dbReference type="Gene3D" id="3.30.160.60">
    <property type="entry name" value="Classic Zinc Finger"/>
    <property type="match status" value="1"/>
</dbReference>
<dbReference type="SUPFAM" id="SSF57667">
    <property type="entry name" value="beta-beta-alpha zinc fingers"/>
    <property type="match status" value="1"/>
</dbReference>
<dbReference type="PROSITE" id="PS50171">
    <property type="entry name" value="ZF_MATRIN"/>
    <property type="match status" value="1"/>
</dbReference>
<evidence type="ECO:0000256" key="4">
    <source>
        <dbReference type="ARBA" id="ARBA00022833"/>
    </source>
</evidence>
<dbReference type="AlphaFoldDB" id="A0A4S8JDV2"/>
<keyword evidence="4" id="KW-0862">Zinc</keyword>
<keyword evidence="8" id="KW-1185">Reference proteome</keyword>
<comment type="subcellular location">
    <subcellularLocation>
        <location evidence="1">Nucleus</location>
    </subcellularLocation>
</comment>
<proteinExistence type="predicted"/>
<accession>A0A4S8JDV2</accession>
<sequence>MTESWVSQGNKCCDFCKIYIANNPLSIRTHELGQRHKDNVAKRLATIKQKRATRMIWLLSRELILLMDCNLIRKLQMKPSVQLQLEMDRVGPYLVKLDGQIRWSFRVGYLNTFEPHEGC</sequence>
<dbReference type="Pfam" id="PF06220">
    <property type="entry name" value="zf-U1"/>
    <property type="match status" value="1"/>
</dbReference>
<dbReference type="InterPro" id="IPR036236">
    <property type="entry name" value="Znf_C2H2_sf"/>
</dbReference>
<dbReference type="GO" id="GO:0003723">
    <property type="term" value="F:RNA binding"/>
    <property type="evidence" value="ECO:0007669"/>
    <property type="project" value="TreeGrafter"/>
</dbReference>
<evidence type="ECO:0000259" key="6">
    <source>
        <dbReference type="PROSITE" id="PS50171"/>
    </source>
</evidence>
<dbReference type="GO" id="GO:0008270">
    <property type="term" value="F:zinc ion binding"/>
    <property type="evidence" value="ECO:0007669"/>
    <property type="project" value="UniProtKB-KW"/>
</dbReference>
<feature type="domain" description="Matrin-type" evidence="6">
    <location>
        <begin position="11"/>
        <end position="42"/>
    </location>
</feature>
<protein>
    <recommendedName>
        <fullName evidence="6">Matrin-type domain-containing protein</fullName>
    </recommendedName>
</protein>
<dbReference type="PANTHER" id="PTHR13173">
    <property type="entry name" value="WW DOMAIN BINDING PROTEIN 4"/>
    <property type="match status" value="1"/>
</dbReference>
<dbReference type="InterPro" id="IPR013085">
    <property type="entry name" value="U1-CZ_Znf_C2H2"/>
</dbReference>
<dbReference type="SMART" id="SM00451">
    <property type="entry name" value="ZnF_U1"/>
    <property type="match status" value="1"/>
</dbReference>
<dbReference type="PANTHER" id="PTHR13173:SF10">
    <property type="entry name" value="WW DOMAIN-BINDING PROTEIN 4"/>
    <property type="match status" value="1"/>
</dbReference>
<evidence type="ECO:0000313" key="8">
    <source>
        <dbReference type="Proteomes" id="UP000317650"/>
    </source>
</evidence>
<gene>
    <name evidence="7" type="ORF">C4D60_Mb07t08500</name>
</gene>
<comment type="caution">
    <text evidence="7">The sequence shown here is derived from an EMBL/GenBank/DDBJ whole genome shotgun (WGS) entry which is preliminary data.</text>
</comment>
<organism evidence="7 8">
    <name type="scientific">Musa balbisiana</name>
    <name type="common">Banana</name>
    <dbReference type="NCBI Taxonomy" id="52838"/>
    <lineage>
        <taxon>Eukaryota</taxon>
        <taxon>Viridiplantae</taxon>
        <taxon>Streptophyta</taxon>
        <taxon>Embryophyta</taxon>
        <taxon>Tracheophyta</taxon>
        <taxon>Spermatophyta</taxon>
        <taxon>Magnoliopsida</taxon>
        <taxon>Liliopsida</taxon>
        <taxon>Zingiberales</taxon>
        <taxon>Musaceae</taxon>
        <taxon>Musa</taxon>
    </lineage>
</organism>
<keyword evidence="3" id="KW-0863">Zinc-finger</keyword>
<evidence type="ECO:0000256" key="2">
    <source>
        <dbReference type="ARBA" id="ARBA00022723"/>
    </source>
</evidence>
<dbReference type="InterPro" id="IPR003604">
    <property type="entry name" value="Matrin/U1-like-C_Znf_C2H2"/>
</dbReference>
<evidence type="ECO:0000256" key="1">
    <source>
        <dbReference type="ARBA" id="ARBA00004123"/>
    </source>
</evidence>
<reference evidence="7 8" key="1">
    <citation type="journal article" date="2019" name="Nat. Plants">
        <title>Genome sequencing of Musa balbisiana reveals subgenome evolution and function divergence in polyploid bananas.</title>
        <authorList>
            <person name="Yao X."/>
        </authorList>
    </citation>
    <scope>NUCLEOTIDE SEQUENCE [LARGE SCALE GENOMIC DNA]</scope>
    <source>
        <strain evidence="8">cv. DH-PKW</strain>
        <tissue evidence="7">Leaves</tissue>
    </source>
</reference>
<evidence type="ECO:0000256" key="5">
    <source>
        <dbReference type="ARBA" id="ARBA00023242"/>
    </source>
</evidence>
<evidence type="ECO:0000256" key="3">
    <source>
        <dbReference type="ARBA" id="ARBA00022771"/>
    </source>
</evidence>
<keyword evidence="5" id="KW-0539">Nucleus</keyword>
<dbReference type="GO" id="GO:0000398">
    <property type="term" value="P:mRNA splicing, via spliceosome"/>
    <property type="evidence" value="ECO:0007669"/>
    <property type="project" value="InterPro"/>
</dbReference>
<dbReference type="InterPro" id="IPR000690">
    <property type="entry name" value="Matrin/U1-C_Znf_C2H2"/>
</dbReference>
<dbReference type="EMBL" id="PYDT01000005">
    <property type="protein sequence ID" value="THU60047.1"/>
    <property type="molecule type" value="Genomic_DNA"/>
</dbReference>
<dbReference type="GO" id="GO:0071011">
    <property type="term" value="C:precatalytic spliceosome"/>
    <property type="evidence" value="ECO:0007669"/>
    <property type="project" value="TreeGrafter"/>
</dbReference>
<evidence type="ECO:0000313" key="7">
    <source>
        <dbReference type="EMBL" id="THU60047.1"/>
    </source>
</evidence>
<dbReference type="STRING" id="52838.A0A4S8JDV2"/>
<name>A0A4S8JDV2_MUSBA</name>
<dbReference type="Proteomes" id="UP000317650">
    <property type="component" value="Chromosome 7"/>
</dbReference>
<keyword evidence="2" id="KW-0479">Metal-binding</keyword>